<evidence type="ECO:0000256" key="2">
    <source>
        <dbReference type="ARBA" id="ARBA00022443"/>
    </source>
</evidence>
<protein>
    <submittedName>
        <fullName evidence="10">Golgin subfamily B member 1-like</fullName>
    </submittedName>
</protein>
<feature type="compositionally biased region" description="Basic and acidic residues" evidence="6">
    <location>
        <begin position="2081"/>
        <end position="2092"/>
    </location>
</feature>
<feature type="compositionally biased region" description="Low complexity" evidence="6">
    <location>
        <begin position="640"/>
        <end position="649"/>
    </location>
</feature>
<feature type="compositionally biased region" description="Polar residues" evidence="6">
    <location>
        <begin position="1225"/>
        <end position="1242"/>
    </location>
</feature>
<feature type="coiled-coil region" evidence="5">
    <location>
        <begin position="3226"/>
        <end position="3296"/>
    </location>
</feature>
<sequence>MEKKREKTPESRLMVNTPDLQIMSLKKSNDEMRKHISKLKSDLEQERSNIKKIKRERVVDIRSAREKEYQRAMMAISDLRNKLHQEKINELLAQKDTLTRQYEMEVKKIVKQKEDSLGKMQSELHRTKEDLLVRMKHRIAADAQDEVKKKFEVERSKMQQEILELKESKRKIENEFNQISDAERRRIAENKWIQDKHILEMEQLRKETRRDICRMVDELKKKEKLVGELEKEVGHHSGHSRKLQAEKESLKDELSNIMKMADTWERSSTPGICSPRSKSPPTSPRPGTPRSIPSPRPPALGRLTPDAQALEDFERERFHCRLSELVHLVRRLEDENSKLQRAKEALEGKLKNADFTSERNKLNKIIEDLEHDKKRLENTCKTLNEENKKKISLSKLPIRRQESVGYGSRRSSSTDSSDNSEAEKFKKIMDDNFKTITELKNQIIEKDRRLDLIQHRRRKARRRQSGILESPKGLEDEIGLDTASITSSISQRSDNSISGEWDEFERAEMEGNYQQLSKEYLQLKKAYTQLQAMVGGSLDVQREFKLREQLELDLLDSQAKIEDFQKVIKDQGKDAGWVEEKQKFITYNRNLQSKVEEKEDAIKKVKRDLNDSRDQNELLEFRILELEERSESSHTAVPESLSSLSPSSPNTIVRRSPSPAALPLIQVTETDGISLQIAVNETGFTLVRPVSVQQDMSVVDIKQKLEDIANNKDDDRLSVEDKKSLLQARAMLDIADLKLKKMTSSETSLKRKVMDLEHEKDRLAAKVSSTEVELRSNLNVLDDCNKKIDELEEIIEDRKKSESKFHAMEDVYLKNESKLKDEIKLLKKQMSSDKEGRDYENELLFQKIAEVRDEKQTELLPQKVAILEESNSALQEKLDRVSDSSLQSKLDSLVKEDTLAAKEGAESKQIELKSVMTLEELQHLKAKVDEIKAAHQKIAEMEQTELVLRKHIEALEREIVELQENIQHHESSYNEKVEEYEIREHTLKEISRKAEQAEVQLKEQLDASISEDSKKGEQIQELCLKIKILESSETSSKQKFDSDAINQNLDTELKQLKSENEKLSNQLNSYELAEKELKGQINQIKVENDVLKDKLQLLEIENPNLKSLPGDKTDDDKENGDVLKMKDRIWELESSEKVLEADLFDLKEENEKLKSKLMNGDSEPMHSEIEVSETQEQTINDLRTSQTSLKEALSKTTSEKENLLKMYQDALEKLQELETDEKIDQSPSLDVTSEAQVQSSVEQPIERVTVENVSMPQNLLLNMDSQKEQSYADRVYELQASENVLKNIVKDLQVSEEELNNKIVELTSEKAELVAQLRDANLKDEESEKVIKEHENEVSMLKMKIGEIETTKEKLEEESALLTRQLEVANQKLQEVEERNAEVNKLNNDLQVSEAQMKEEMLEMSSEKEEIEVKLLEAREELKKTNERIDNLTASESNLSEQLNNVITEKETLAADLKESNVRLVNQEQRLESVIAAAGEEKVKVLTKENDELTQKLEEAENRIEEQDIQETVLKKIINELEDSEKTSRERIVELEESGKTVKAALDGQEKTSEDLREKLDEVEKSEKELQEKVLQLENSDKDLRDKLSELESAQLDSSNNEALMKEIKELELEVQRRKDIEVDLKEDHFEELTSLQEQIQDLERTNQELRKKLAELSEELECIDELKKEHLSEVSNLQGKIKDLENQNAEDSNKFEDLKQSLSMEIATLKEQVDDLENSERDIRSKLSQNSDALFKSQKSYEEDQKMWNEKEHHLKDQLSESEVVIKTLNEKVQALQQQEVTLKKEVEKQEEIKVKASEREIATYSLQERIAELQECESLLKAKIIELTESEESAKKNYQETLKDRIENEKAWKVKIKDLEDTEDKSRLRLQEMEVVEIDLREQLEAKVRENEVASEMWRQSEDLLNERVAELEELETVLKQRIQELEDNESHLKQEIKQKTKETENTWKQAAESSTLAYQERIHELEELEGDLKDRISQLAEAERTAKDMLQEATVVYRENEEALKERIEQLEEDQGEMQGQIHALENLKAMMRGQIEDAEQHNKETQKANKRLQEKIEQFESGEQAHKDELNRMKKQLETTEQAEKESQKLLSQQLEDIQTESKSNEKNLRDRVKELEYSDNELQNKLYETETVKTELEDRLESAEIENKRVKESNNHLKEQIDELEEENSKLRRDLEDTQEKADESERISSELKDRLHETESVGDMKKMEEQKSLEKIQKQIEELQMSEEMLKDDVEHLERSERKLKQKLTEKNADIDKLYQQRKVEKDEMRSRILDLEMSEMKLKEQVHVLDMEVKKKTWDIERIQPQIKFQTEQIDTVGKQEIKHKELANCLRKKVEQLEQREKDLKNDIMMASDSQSPLKEKLSRSERRETELVKKVERLEKSEETLKAAVLSLEQAKDTKTKKEIEELNEQVQQLEDVADKLRHDLKRSENSEKSIKKLHTALEDDFSYLKEEESKLRNRLKDIEKEKGQSKKRYDEDYEELQDKVIALEKVEQTLKKKLESSKKTEEALQKELNTAEEMFDKTENTLKQTNKALERKLKQLEEAIDRSQLREKELETSGNSLQQKLKMLEKSECALKDQVSELENQELNFKHQVRELESAERMLKMDNDQLKLEKDLLTDKMDDVKKSESDLQKKTGELQMNEKKLKEKVVALEKQLNVLREKVKEMETSAATMETRCAQASKLEKELSDTQDELQESHTKIDQLERAKASLKRQLENLEDDLATGQMITLPLEEYKRMKAQTGLLEMTEQSVEDLEKTEAKLQDKLKKMEEQKDYCDADKEILNLRLQLDEKNEINKELQDKFDESQIHLKTAQRQGADLRNIHSAVKKELNELKESLENGDILSGIYTKRNSKSTQTDALRYLGGTALQSRVYTPENKQTTLLEFLETLPYNAQIPKTTVEYPKSVLPELKLDNIADRLMLCTSKGLVDVDSKPGYFMQSATLQMEKTADLDKIRLIEELVEHLPQYETNTAQVKTSPPRRLYAVREMTRRTTIPDKSMPSPRALDTSRPYERKKLIEALVAVLPQGDPELPSEWIRPKTVQYGKLVDEPQMCANGVFRAEFNTDIVVSQPSPPPLPDTMPPPIQFQTLPSSFDETQHCDSPVPNFFDVNGIDSESDFSDVDLPPLPASEPPSASHLVIESSRKQATLHVQRPPSFDSGMETQSTGTDREYADENTSAFVFPVPGKPLTLPRVPSEEGPETCPKPPTPLWVTKMVQRQLSERDSHEAEKDQLKRKIVDLTAESEERAALLRDRDISYKIKEIEEIADLKYKLQEKEEALEEKCKLSKSLRMENTQLHAEFRDKNGQLTSLKAEVMRLERLLRGSHSDDGQVAALREELEGKQKQLQDKKEEMNKMTNLNDVYRTKLDRREKDLAAKEQELEQKNSELQKLRHEVGGLEQQKKIAQTSADSKYNELAGKYEALKQEFQAKCLELDSTLEELKSLKKKYEDLKNKLKDLEKIRDERDIILGKLQALEAALKLKADQEQKLFEELAMLTRKLEDYEKLNTTRDGIEESFREIKNNYDDMEHKKREAELAVAPLKAKVSRLVKKCKERDELIKKLTNELRQQHKGHPNELLEAVTKLQSRMPDEEYNEPMSPYSTTLHGIHEVSEVTRENSDVGVESSPSLSSLYTRRTPTLPTRMINELSEPLWQTIESSSPATVGRHQQLQLDVDNIQDTDEAAMQELLRSLSSDPIGSSSNRSTSSQVAATLPQTSATTRDRKSPGSALQELLTVDPELARMLDRGSNMGDGRDSGDMLQGTGSSERPRSSTPRRQRPRDSSHLRQSPEEILRLHSRLSETRSNPYEFNYEPSPSLAEEASQLEQLHNINSPMFIDGVPIATSPRLSMSLPQPVSSQPLSSKNLPQLSAPTLLSMGVQPTQNIGSVPAAFSSIPGTHNGNIPSSANGGVPTYLRGAGLDRPDLGSLSLSNSSMLSPAGLPTAALLPPTLACKSEGPPLSPSDFCISRIVSSRSVLLTWVPPAMDEMAKSNGAQVAGYRVYLNNKQKQLVNSAHLTKALIENIDIRIPVTFSIETVSVTGQTSHRVEMQFDGNMLSPFLTESMASESAADTEVSSIFSDFEEPQKRTFMAIYDYIPADHSPNDYPAFELQFNEGDIITIYGPPRPDGFYHGKLHGKKGLVPSNFIEEIHVSGNKGRKKKKSRSQGSLHNGHSSTASDSPRQRSGRNNRPPPGKNSLGGSRV</sequence>
<evidence type="ECO:0000259" key="8">
    <source>
        <dbReference type="PROSITE" id="PS50853"/>
    </source>
</evidence>
<feature type="region of interest" description="Disordered" evidence="6">
    <location>
        <begin position="262"/>
        <end position="303"/>
    </location>
</feature>
<feature type="region of interest" description="Disordered" evidence="6">
    <location>
        <begin position="2156"/>
        <end position="2208"/>
    </location>
</feature>
<dbReference type="PROSITE" id="PS50002">
    <property type="entry name" value="SH3"/>
    <property type="match status" value="1"/>
</dbReference>
<dbReference type="Gene3D" id="2.60.40.10">
    <property type="entry name" value="Immunoglobulins"/>
    <property type="match status" value="1"/>
</dbReference>
<keyword evidence="2 4" id="KW-0728">SH3 domain</keyword>
<dbReference type="SUPFAM" id="SSF57997">
    <property type="entry name" value="Tropomyosin"/>
    <property type="match status" value="2"/>
</dbReference>
<feature type="compositionally biased region" description="Polar residues" evidence="6">
    <location>
        <begin position="4176"/>
        <end position="4187"/>
    </location>
</feature>
<feature type="region of interest" description="Disordered" evidence="6">
    <location>
        <begin position="3624"/>
        <end position="3643"/>
    </location>
</feature>
<dbReference type="SUPFAM" id="SSF50044">
    <property type="entry name" value="SH3-domain"/>
    <property type="match status" value="1"/>
</dbReference>
<comment type="similarity">
    <text evidence="1">Belongs to the JAKMIP family.</text>
</comment>
<dbReference type="Gene3D" id="2.30.30.40">
    <property type="entry name" value="SH3 Domains"/>
    <property type="match status" value="1"/>
</dbReference>
<feature type="compositionally biased region" description="Polar residues" evidence="6">
    <location>
        <begin position="3702"/>
        <end position="3728"/>
    </location>
</feature>
<dbReference type="PROSITE" id="PS50853">
    <property type="entry name" value="FN3"/>
    <property type="match status" value="1"/>
</dbReference>
<evidence type="ECO:0000256" key="4">
    <source>
        <dbReference type="PROSITE-ProRule" id="PRU00192"/>
    </source>
</evidence>
<dbReference type="Pfam" id="PF07653">
    <property type="entry name" value="SH3_2"/>
    <property type="match status" value="1"/>
</dbReference>
<feature type="coiled-coil region" evidence="5">
    <location>
        <begin position="322"/>
        <end position="393"/>
    </location>
</feature>
<feature type="region of interest" description="Disordered" evidence="6">
    <location>
        <begin position="2081"/>
        <end position="2115"/>
    </location>
</feature>
<feature type="compositionally biased region" description="Basic and acidic residues" evidence="6">
    <location>
        <begin position="3788"/>
        <end position="3801"/>
    </location>
</feature>
<feature type="coiled-coil region" evidence="5">
    <location>
        <begin position="1193"/>
        <end position="1220"/>
    </location>
</feature>
<gene>
    <name evidence="10" type="primary">LOC100376626</name>
</gene>
<dbReference type="PANTHER" id="PTHR18935">
    <property type="entry name" value="GOLGIN SUBFAMILY A MEMBER 4-LIKE ISOFORM X1"/>
    <property type="match status" value="1"/>
</dbReference>
<evidence type="ECO:0000256" key="5">
    <source>
        <dbReference type="SAM" id="Coils"/>
    </source>
</evidence>
<feature type="coiled-coil region" evidence="5">
    <location>
        <begin position="506"/>
        <end position="629"/>
    </location>
</feature>
<evidence type="ECO:0000259" key="7">
    <source>
        <dbReference type="PROSITE" id="PS50002"/>
    </source>
</evidence>
<feature type="coiled-coil region" evidence="5">
    <location>
        <begin position="1278"/>
        <end position="1727"/>
    </location>
</feature>
<reference evidence="10" key="1">
    <citation type="submission" date="2025-08" db="UniProtKB">
        <authorList>
            <consortium name="RefSeq"/>
        </authorList>
    </citation>
    <scope>IDENTIFICATION</scope>
    <source>
        <tissue evidence="10">Testes</tissue>
    </source>
</reference>
<feature type="coiled-coil region" evidence="5">
    <location>
        <begin position="3342"/>
        <end position="3547"/>
    </location>
</feature>
<dbReference type="InterPro" id="IPR003961">
    <property type="entry name" value="FN3_dom"/>
</dbReference>
<dbReference type="SMART" id="SM00326">
    <property type="entry name" value="SH3"/>
    <property type="match status" value="1"/>
</dbReference>
<dbReference type="PANTHER" id="PTHR18935:SF8">
    <property type="entry name" value="GOLGIN SUBFAMILY A MEMBER 4-LIKE ISOFORM X1"/>
    <property type="match status" value="1"/>
</dbReference>
<feature type="domain" description="SH3" evidence="7">
    <location>
        <begin position="4092"/>
        <end position="4159"/>
    </location>
</feature>
<evidence type="ECO:0000313" key="10">
    <source>
        <dbReference type="RefSeq" id="XP_006817499.1"/>
    </source>
</evidence>
<feature type="region of interest" description="Disordered" evidence="6">
    <location>
        <begin position="632"/>
        <end position="655"/>
    </location>
</feature>
<feature type="domain" description="Fibronectin type-III" evidence="8">
    <location>
        <begin position="3969"/>
        <end position="4066"/>
    </location>
</feature>
<organism evidence="9 10">
    <name type="scientific">Saccoglossus kowalevskii</name>
    <name type="common">Acorn worm</name>
    <dbReference type="NCBI Taxonomy" id="10224"/>
    <lineage>
        <taxon>Eukaryota</taxon>
        <taxon>Metazoa</taxon>
        <taxon>Hemichordata</taxon>
        <taxon>Enteropneusta</taxon>
        <taxon>Harrimaniidae</taxon>
        <taxon>Saccoglossus</taxon>
    </lineage>
</organism>
<feature type="coiled-coil region" evidence="5">
    <location>
        <begin position="921"/>
        <end position="1007"/>
    </location>
</feature>
<proteinExistence type="inferred from homology"/>
<dbReference type="InterPro" id="IPR057884">
    <property type="entry name" value="FN3_RIM-BP1/2/3"/>
</dbReference>
<feature type="coiled-coil region" evidence="5">
    <location>
        <begin position="746"/>
        <end position="801"/>
    </location>
</feature>
<feature type="region of interest" description="Disordered" evidence="6">
    <location>
        <begin position="1221"/>
        <end position="1242"/>
    </location>
</feature>
<keyword evidence="3 5" id="KW-0175">Coiled coil</keyword>
<dbReference type="Gene3D" id="1.10.287.1490">
    <property type="match status" value="1"/>
</dbReference>
<feature type="region of interest" description="Disordered" evidence="6">
    <location>
        <begin position="402"/>
        <end position="422"/>
    </location>
</feature>
<feature type="compositionally biased region" description="Low complexity" evidence="6">
    <location>
        <begin position="408"/>
        <end position="419"/>
    </location>
</feature>
<dbReference type="InterPro" id="IPR031994">
    <property type="entry name" value="JAKMIP_C"/>
</dbReference>
<dbReference type="InterPro" id="IPR036028">
    <property type="entry name" value="SH3-like_dom_sf"/>
</dbReference>
<dbReference type="InterPro" id="IPR036116">
    <property type="entry name" value="FN3_sf"/>
</dbReference>
<keyword evidence="9" id="KW-1185">Reference proteome</keyword>
<dbReference type="Proteomes" id="UP000694865">
    <property type="component" value="Unplaced"/>
</dbReference>
<feature type="coiled-coil region" evidence="5">
    <location>
        <begin position="81"/>
        <end position="185"/>
    </location>
</feature>
<evidence type="ECO:0000256" key="3">
    <source>
        <dbReference type="ARBA" id="ARBA00023054"/>
    </source>
</evidence>
<dbReference type="GeneID" id="100376626"/>
<dbReference type="InterPro" id="IPR024836">
    <property type="entry name" value="JAKMIP"/>
</dbReference>
<feature type="region of interest" description="Disordered" evidence="6">
    <location>
        <begin position="3702"/>
        <end position="3801"/>
    </location>
</feature>
<dbReference type="SUPFAM" id="SSF49265">
    <property type="entry name" value="Fibronectin type III"/>
    <property type="match status" value="1"/>
</dbReference>
<feature type="coiled-coil region" evidence="5">
    <location>
        <begin position="22"/>
        <end position="56"/>
    </location>
</feature>
<evidence type="ECO:0000256" key="6">
    <source>
        <dbReference type="SAM" id="MobiDB-lite"/>
    </source>
</evidence>
<dbReference type="Pfam" id="PF25523">
    <property type="entry name" value="Ig_RIMBP2"/>
    <property type="match status" value="1"/>
</dbReference>
<feature type="compositionally biased region" description="Pro residues" evidence="6">
    <location>
        <begin position="281"/>
        <end position="298"/>
    </location>
</feature>
<evidence type="ECO:0000256" key="1">
    <source>
        <dbReference type="ARBA" id="ARBA00005239"/>
    </source>
</evidence>
<feature type="region of interest" description="Disordered" evidence="6">
    <location>
        <begin position="4159"/>
        <end position="4210"/>
    </location>
</feature>
<dbReference type="Pfam" id="PF16034">
    <property type="entry name" value="JAKMIP_CC3"/>
    <property type="match status" value="1"/>
</dbReference>
<evidence type="ECO:0000313" key="9">
    <source>
        <dbReference type="Proteomes" id="UP000694865"/>
    </source>
</evidence>
<dbReference type="InterPro" id="IPR001452">
    <property type="entry name" value="SH3_domain"/>
</dbReference>
<feature type="coiled-coil region" evidence="5">
    <location>
        <begin position="1046"/>
        <end position="1101"/>
    </location>
</feature>
<accession>A0ABM0MBV8</accession>
<feature type="coiled-coil region" evidence="5">
    <location>
        <begin position="2328"/>
        <end position="2826"/>
    </location>
</feature>
<feature type="coiled-coil region" evidence="5">
    <location>
        <begin position="1760"/>
        <end position="1794"/>
    </location>
</feature>
<dbReference type="InterPro" id="IPR013783">
    <property type="entry name" value="Ig-like_fold"/>
</dbReference>
<name>A0ABM0MBV8_SACKO</name>
<dbReference type="RefSeq" id="XP_006817499.1">
    <property type="nucleotide sequence ID" value="XM_006817436.1"/>
</dbReference>